<name>A0A4U5WTL1_STRLS</name>
<evidence type="ECO:0000313" key="3">
    <source>
        <dbReference type="EMBL" id="TKT04811.1"/>
    </source>
</evidence>
<evidence type="ECO:0000313" key="4">
    <source>
        <dbReference type="Proteomes" id="UP000305929"/>
    </source>
</evidence>
<protein>
    <submittedName>
        <fullName evidence="3">Uncharacterized protein</fullName>
    </submittedName>
</protein>
<reference evidence="3 4" key="1">
    <citation type="submission" date="2019-04" db="EMBL/GenBank/DDBJ databases">
        <title>Streptomyces lasaliensis sp. nov., an Actinomycete isolated from soil which produces the polyether antibiotic lasalocid.</title>
        <authorList>
            <person name="Erwin G."/>
            <person name="Haber C."/>
        </authorList>
    </citation>
    <scope>NUCLEOTIDE SEQUENCE [LARGE SCALE GENOMIC DNA]</scope>
    <source>
        <strain evidence="3 4">X-537</strain>
    </source>
</reference>
<keyword evidence="2" id="KW-1133">Transmembrane helix</keyword>
<dbReference type="InterPro" id="IPR039708">
    <property type="entry name" value="MT1774/Rv1733c-like"/>
</dbReference>
<keyword evidence="2" id="KW-0812">Transmembrane</keyword>
<proteinExistence type="predicted"/>
<dbReference type="PANTHER" id="PTHR42305">
    <property type="entry name" value="MEMBRANE PROTEIN RV1733C-RELATED"/>
    <property type="match status" value="1"/>
</dbReference>
<accession>A0A4U5WTL1</accession>
<comment type="caution">
    <text evidence="3">The sequence shown here is derived from an EMBL/GenBank/DDBJ whole genome shotgun (WGS) entry which is preliminary data.</text>
</comment>
<feature type="compositionally biased region" description="Basic and acidic residues" evidence="1">
    <location>
        <begin position="71"/>
        <end position="88"/>
    </location>
</feature>
<dbReference type="AlphaFoldDB" id="A0A4U5WTL1"/>
<gene>
    <name evidence="3" type="ORF">E4U91_02355</name>
</gene>
<feature type="transmembrane region" description="Helical" evidence="2">
    <location>
        <begin position="142"/>
        <end position="164"/>
    </location>
</feature>
<feature type="region of interest" description="Disordered" evidence="1">
    <location>
        <begin position="71"/>
        <end position="125"/>
    </location>
</feature>
<evidence type="ECO:0000256" key="2">
    <source>
        <dbReference type="SAM" id="Phobius"/>
    </source>
</evidence>
<keyword evidence="2" id="KW-0472">Membrane</keyword>
<dbReference type="OrthoDB" id="4322330at2"/>
<dbReference type="PANTHER" id="PTHR42305:SF1">
    <property type="entry name" value="MEMBRANE PROTEIN RV1733C-RELATED"/>
    <property type="match status" value="1"/>
</dbReference>
<dbReference type="EMBL" id="SZNQ01000001">
    <property type="protein sequence ID" value="TKT04811.1"/>
    <property type="molecule type" value="Genomic_DNA"/>
</dbReference>
<sequence>MVLFWRLRRNLLRRRADLFQAWLGLGLFLAALATTPAAMFWAGDTAHRHYARLAQQQAAARQHTPAVLLEDARGHPEPGSAEERRTRYPTEVGFTDPGGTARTATTDVRPGLPKGSTVHVWAGPDGKLTGPPLDAGQVRSRAMGWAVLGALAVQGAAAAAYGVAARVLERRNLAAWDAAWTETAPRWTTSP</sequence>
<evidence type="ECO:0000256" key="1">
    <source>
        <dbReference type="SAM" id="MobiDB-lite"/>
    </source>
</evidence>
<keyword evidence="4" id="KW-1185">Reference proteome</keyword>
<organism evidence="3 4">
    <name type="scientific">Streptomyces lasalocidi</name>
    <name type="common">Streptomyces lasaliensis</name>
    <dbReference type="NCBI Taxonomy" id="324833"/>
    <lineage>
        <taxon>Bacteria</taxon>
        <taxon>Bacillati</taxon>
        <taxon>Actinomycetota</taxon>
        <taxon>Actinomycetes</taxon>
        <taxon>Kitasatosporales</taxon>
        <taxon>Streptomycetaceae</taxon>
        <taxon>Streptomyces</taxon>
    </lineage>
</organism>
<dbReference type="Proteomes" id="UP000305929">
    <property type="component" value="Unassembled WGS sequence"/>
</dbReference>
<feature type="transmembrane region" description="Helical" evidence="2">
    <location>
        <begin position="21"/>
        <end position="42"/>
    </location>
</feature>